<keyword evidence="4" id="KW-1185">Reference proteome</keyword>
<organism evidence="3 4">
    <name type="scientific">Chitinophaga agrisoli</name>
    <dbReference type="NCBI Taxonomy" id="2607653"/>
    <lineage>
        <taxon>Bacteria</taxon>
        <taxon>Pseudomonadati</taxon>
        <taxon>Bacteroidota</taxon>
        <taxon>Chitinophagia</taxon>
        <taxon>Chitinophagales</taxon>
        <taxon>Chitinophagaceae</taxon>
        <taxon>Chitinophaga</taxon>
    </lineage>
</organism>
<dbReference type="Gene3D" id="1.20.1260.10">
    <property type="match status" value="1"/>
</dbReference>
<comment type="caution">
    <text evidence="3">The sequence shown here is derived from an EMBL/GenBank/DDBJ whole genome shotgun (WGS) entry which is preliminary data.</text>
</comment>
<feature type="domain" description="DUF4142" evidence="2">
    <location>
        <begin position="35"/>
        <end position="168"/>
    </location>
</feature>
<gene>
    <name evidence="3" type="ORF">F0L74_20815</name>
</gene>
<evidence type="ECO:0000256" key="1">
    <source>
        <dbReference type="SAM" id="MobiDB-lite"/>
    </source>
</evidence>
<evidence type="ECO:0000259" key="2">
    <source>
        <dbReference type="Pfam" id="PF13628"/>
    </source>
</evidence>
<dbReference type="InterPro" id="IPR025419">
    <property type="entry name" value="DUF4142"/>
</dbReference>
<dbReference type="InterPro" id="IPR012347">
    <property type="entry name" value="Ferritin-like"/>
</dbReference>
<feature type="region of interest" description="Disordered" evidence="1">
    <location>
        <begin position="1"/>
        <end position="33"/>
    </location>
</feature>
<dbReference type="Pfam" id="PF13628">
    <property type="entry name" value="DUF4142"/>
    <property type="match status" value="1"/>
</dbReference>
<evidence type="ECO:0000313" key="4">
    <source>
        <dbReference type="Proteomes" id="UP000324611"/>
    </source>
</evidence>
<dbReference type="PANTHER" id="PTHR38593">
    <property type="entry name" value="BLR2558 PROTEIN"/>
    <property type="match status" value="1"/>
</dbReference>
<proteinExistence type="predicted"/>
<dbReference type="Proteomes" id="UP000324611">
    <property type="component" value="Unassembled WGS sequence"/>
</dbReference>
<dbReference type="EMBL" id="VUOC01000004">
    <property type="protein sequence ID" value="KAA2240906.1"/>
    <property type="molecule type" value="Genomic_DNA"/>
</dbReference>
<name>A0A5B2VR89_9BACT</name>
<protein>
    <submittedName>
        <fullName evidence="3">DUF4142 domain-containing protein</fullName>
    </submittedName>
</protein>
<evidence type="ECO:0000313" key="3">
    <source>
        <dbReference type="EMBL" id="KAA2240906.1"/>
    </source>
</evidence>
<dbReference type="AlphaFoldDB" id="A0A5B2VR89"/>
<accession>A0A5B2VR89</accession>
<dbReference type="PANTHER" id="PTHR38593:SF1">
    <property type="entry name" value="BLR2558 PROTEIN"/>
    <property type="match status" value="1"/>
</dbReference>
<reference evidence="3 4" key="1">
    <citation type="submission" date="2019-09" db="EMBL/GenBank/DDBJ databases">
        <title>Chitinophaga ginsengihumi sp. nov., isolated from soil of ginseng rhizosphere.</title>
        <authorList>
            <person name="Lee J."/>
        </authorList>
    </citation>
    <scope>NUCLEOTIDE SEQUENCE [LARGE SCALE GENOMIC DNA]</scope>
    <source>
        <strain evidence="3 4">BN140078</strain>
    </source>
</reference>
<reference evidence="3 4" key="2">
    <citation type="submission" date="2019-09" db="EMBL/GenBank/DDBJ databases">
        <authorList>
            <person name="Jin C."/>
        </authorList>
    </citation>
    <scope>NUCLEOTIDE SEQUENCE [LARGE SCALE GENOMIC DNA]</scope>
    <source>
        <strain evidence="3 4">BN140078</strain>
    </source>
</reference>
<sequence>MLQSCGGPTSKRADSDSVDSAKQQNEGIAVDNDVSDFAVKAASGGLMEVKLGELAQQNASSRRVKDFGSMMIRDHSKANDELKGLAAAKTITLPDSVGDEHQHHIDELKKKNGTAFDKAYIDMMVDDHNEDIDMFDKASNNLKDPDLKGFAAKTLPVLHTHLDEAKNIQQEMRKQMNNSKDPGAPH</sequence>